<dbReference type="SUPFAM" id="SSF56112">
    <property type="entry name" value="Protein kinase-like (PK-like)"/>
    <property type="match status" value="1"/>
</dbReference>
<dbReference type="PROSITE" id="PS50011">
    <property type="entry name" value="PROTEIN_KINASE_DOM"/>
    <property type="match status" value="1"/>
</dbReference>
<comment type="caution">
    <text evidence="6">The sequence shown here is derived from an EMBL/GenBank/DDBJ whole genome shotgun (WGS) entry which is preliminary data.</text>
</comment>
<gene>
    <name evidence="6" type="ORF">C4D60_Mb06t26660</name>
</gene>
<dbReference type="PANTHER" id="PTHR47989:SF36">
    <property type="entry name" value="PROTEIN KINASE DOMAIN-CONTAINING PROTEIN"/>
    <property type="match status" value="1"/>
</dbReference>
<dbReference type="GO" id="GO:0005524">
    <property type="term" value="F:ATP binding"/>
    <property type="evidence" value="ECO:0007669"/>
    <property type="project" value="UniProtKB-KW"/>
</dbReference>
<dbReference type="PANTHER" id="PTHR47989">
    <property type="entry name" value="OS01G0750732 PROTEIN"/>
    <property type="match status" value="1"/>
</dbReference>
<feature type="domain" description="Protein kinase" evidence="5">
    <location>
        <begin position="326"/>
        <end position="596"/>
    </location>
</feature>
<dbReference type="PROSITE" id="PS00109">
    <property type="entry name" value="PROTEIN_KINASE_TYR"/>
    <property type="match status" value="1"/>
</dbReference>
<keyword evidence="7" id="KW-1185">Reference proteome</keyword>
<evidence type="ECO:0000256" key="2">
    <source>
        <dbReference type="ARBA" id="ARBA00022840"/>
    </source>
</evidence>
<keyword evidence="4" id="KW-0732">Signal</keyword>
<dbReference type="Proteomes" id="UP000317650">
    <property type="component" value="Chromosome 6"/>
</dbReference>
<evidence type="ECO:0000259" key="5">
    <source>
        <dbReference type="PROSITE" id="PS50011"/>
    </source>
</evidence>
<keyword evidence="3" id="KW-0472">Membrane</keyword>
<dbReference type="Pfam" id="PF07714">
    <property type="entry name" value="PK_Tyr_Ser-Thr"/>
    <property type="match status" value="1"/>
</dbReference>
<dbReference type="Gene3D" id="1.10.510.10">
    <property type="entry name" value="Transferase(Phosphotransferase) domain 1"/>
    <property type="match status" value="1"/>
</dbReference>
<dbReference type="InterPro" id="IPR011009">
    <property type="entry name" value="Kinase-like_dom_sf"/>
</dbReference>
<feature type="transmembrane region" description="Helical" evidence="3">
    <location>
        <begin position="253"/>
        <end position="276"/>
    </location>
</feature>
<dbReference type="FunFam" id="3.30.200.20:FF:000521">
    <property type="entry name" value="Protein kinase superfamily protein"/>
    <property type="match status" value="1"/>
</dbReference>
<organism evidence="6 7">
    <name type="scientific">Musa balbisiana</name>
    <name type="common">Banana</name>
    <dbReference type="NCBI Taxonomy" id="52838"/>
    <lineage>
        <taxon>Eukaryota</taxon>
        <taxon>Viridiplantae</taxon>
        <taxon>Streptophyta</taxon>
        <taxon>Embryophyta</taxon>
        <taxon>Tracheophyta</taxon>
        <taxon>Spermatophyta</taxon>
        <taxon>Magnoliopsida</taxon>
        <taxon>Liliopsida</taxon>
        <taxon>Zingiberales</taxon>
        <taxon>Musaceae</taxon>
        <taxon>Musa</taxon>
    </lineage>
</organism>
<dbReference type="EMBL" id="PYDT01000009">
    <property type="protein sequence ID" value="THU51025.1"/>
    <property type="molecule type" value="Genomic_DNA"/>
</dbReference>
<dbReference type="AlphaFoldDB" id="A0A4S8IR02"/>
<evidence type="ECO:0000256" key="4">
    <source>
        <dbReference type="SAM" id="SignalP"/>
    </source>
</evidence>
<name>A0A4S8IR02_MUSBA</name>
<keyword evidence="2" id="KW-0067">ATP-binding</keyword>
<keyword evidence="1" id="KW-0547">Nucleotide-binding</keyword>
<keyword evidence="3" id="KW-1133">Transmembrane helix</keyword>
<feature type="chain" id="PRO_5020610744" description="Protein kinase domain-containing protein" evidence="4">
    <location>
        <begin position="18"/>
        <end position="666"/>
    </location>
</feature>
<evidence type="ECO:0000256" key="3">
    <source>
        <dbReference type="SAM" id="Phobius"/>
    </source>
</evidence>
<reference evidence="6 7" key="1">
    <citation type="journal article" date="2019" name="Nat. Plants">
        <title>Genome sequencing of Musa balbisiana reveals subgenome evolution and function divergence in polyploid bananas.</title>
        <authorList>
            <person name="Yao X."/>
        </authorList>
    </citation>
    <scope>NUCLEOTIDE SEQUENCE [LARGE SCALE GENOMIC DNA]</scope>
    <source>
        <strain evidence="7">cv. DH-PKW</strain>
        <tissue evidence="6">Leaves</tissue>
    </source>
</reference>
<dbReference type="Pfam" id="PF19160">
    <property type="entry name" value="SPARK"/>
    <property type="match status" value="1"/>
</dbReference>
<proteinExistence type="predicted"/>
<evidence type="ECO:0000313" key="6">
    <source>
        <dbReference type="EMBL" id="THU51025.1"/>
    </source>
</evidence>
<dbReference type="GO" id="GO:0004672">
    <property type="term" value="F:protein kinase activity"/>
    <property type="evidence" value="ECO:0007669"/>
    <property type="project" value="InterPro"/>
</dbReference>
<dbReference type="InterPro" id="IPR008266">
    <property type="entry name" value="Tyr_kinase_AS"/>
</dbReference>
<evidence type="ECO:0000313" key="7">
    <source>
        <dbReference type="Proteomes" id="UP000317650"/>
    </source>
</evidence>
<feature type="signal peptide" evidence="4">
    <location>
        <begin position="1"/>
        <end position="17"/>
    </location>
</feature>
<evidence type="ECO:0000256" key="1">
    <source>
        <dbReference type="ARBA" id="ARBA00022741"/>
    </source>
</evidence>
<dbReference type="STRING" id="52838.A0A4S8IR02"/>
<sequence>MRPYLLLSSFLVALVFAEPSFLPATAGDCPLDMSWWNLTAAASVCSDQNERAKCCRYINAFIAVSVAYYANATGELGVPSAFSDACYNSISDTLKLSGIPSNATMFCGLGLKIHISYQCEGRATISDMLQSPNFYDVIRNCKLPLLDNSCKRCLNSGLSYLRHLVGDQDNVTLNTCRDAAFVALANQGDNSSIIDIATCFFSVKGLSIHQGNSSEPFFSPVAPATSPASAPTRAHDLFVTPFREHHHPFQLTLIPGIGIMITGSAVLLLIILILLIHKKNRELRSASNPTRSTLDASSFPHVWKNKKGASTMFHRYSYKEIKKASGNFRKILGKSEFGILYKAQFDDGFVAAVKQIKNMSVLSEEDFCREMEILGRLHHRHLVTLRGFCSSRQERFMIYEFMENGSLKDQLYSSGRTPLPWKTRIQIAIDVANALEYLHYYCDSTLCHGDLRSSNVLFDKNFLAKVAYFGLEHSTRCASRHVPHNGNALGTSGYLDPEYMVTKMMTDKSDVYSYGVLLLELVVGKQASLNHRNLVQWSQELADSFRLSELVDPAIADAVDLEQLHVVVGIAKLCTQREAKERPSIKQILRMLRERLDPSYTGFAKAVQGEGCHDDGRLFTEKQQENEVIVLSGDARCLQSSSSTSRSYCSRSILLECNSPQSPHGV</sequence>
<dbReference type="InterPro" id="IPR001245">
    <property type="entry name" value="Ser-Thr/Tyr_kinase_cat_dom"/>
</dbReference>
<keyword evidence="3" id="KW-0812">Transmembrane</keyword>
<protein>
    <recommendedName>
        <fullName evidence="5">Protein kinase domain-containing protein</fullName>
    </recommendedName>
</protein>
<dbReference type="InterPro" id="IPR000719">
    <property type="entry name" value="Prot_kinase_dom"/>
</dbReference>
<dbReference type="InterPro" id="IPR043891">
    <property type="entry name" value="SPARK"/>
</dbReference>
<accession>A0A4S8IR02</accession>
<dbReference type="Gene3D" id="3.30.200.20">
    <property type="entry name" value="Phosphorylase Kinase, domain 1"/>
    <property type="match status" value="1"/>
</dbReference>